<name>A0A1B7WXC1_APHFL</name>
<gene>
    <name evidence="1" type="ORF">AN484_20220</name>
</gene>
<dbReference type="PATRIC" id="fig|1710896.3.peg.5029"/>
<organism evidence="1 2">
    <name type="scientific">Aphanizomenon flos-aquae WA102</name>
    <dbReference type="NCBI Taxonomy" id="1710896"/>
    <lineage>
        <taxon>Bacteria</taxon>
        <taxon>Bacillati</taxon>
        <taxon>Cyanobacteriota</taxon>
        <taxon>Cyanophyceae</taxon>
        <taxon>Nostocales</taxon>
        <taxon>Aphanizomenonaceae</taxon>
        <taxon>Aphanizomenon</taxon>
    </lineage>
</organism>
<sequence length="97" mass="11502">MQYMKATLIAKAKEVHDDGLIVEVVIWELPEPTPPSTHKYKYRLFYGQNGKCRIRYDNERGKGDHKHINSHEIDYKFTSIDKLLDDFEKDIETWSES</sequence>
<proteinExistence type="predicted"/>
<dbReference type="Proteomes" id="UP000092093">
    <property type="component" value="Unassembled WGS sequence"/>
</dbReference>
<comment type="caution">
    <text evidence="1">The sequence shown here is derived from an EMBL/GenBank/DDBJ whole genome shotgun (WGS) entry which is preliminary data.</text>
</comment>
<dbReference type="Pfam" id="PF20126">
    <property type="entry name" value="TumE"/>
    <property type="match status" value="1"/>
</dbReference>
<dbReference type="AlphaFoldDB" id="A0A1B7WXC1"/>
<dbReference type="InterPro" id="IPR045397">
    <property type="entry name" value="TumE-like"/>
</dbReference>
<evidence type="ECO:0000313" key="2">
    <source>
        <dbReference type="Proteomes" id="UP000092093"/>
    </source>
</evidence>
<protein>
    <submittedName>
        <fullName evidence="1">Uncharacterized protein</fullName>
    </submittedName>
</protein>
<dbReference type="EMBL" id="LJOW01000136">
    <property type="protein sequence ID" value="OBQ41779.1"/>
    <property type="molecule type" value="Genomic_DNA"/>
</dbReference>
<evidence type="ECO:0000313" key="1">
    <source>
        <dbReference type="EMBL" id="OBQ41779.1"/>
    </source>
</evidence>
<accession>A0A1B7WXC1</accession>
<reference evidence="1 2" key="1">
    <citation type="submission" date="2015-09" db="EMBL/GenBank/DDBJ databases">
        <title>Aphanizomenon flos-aquae WA102.</title>
        <authorList>
            <person name="Driscoll C."/>
        </authorList>
    </citation>
    <scope>NUCLEOTIDE SEQUENCE [LARGE SCALE GENOMIC DNA]</scope>
    <source>
        <strain evidence="1">WA102</strain>
    </source>
</reference>